<dbReference type="Proteomes" id="UP000824070">
    <property type="component" value="Unassembled WGS sequence"/>
</dbReference>
<proteinExistence type="predicted"/>
<dbReference type="InterPro" id="IPR016947">
    <property type="entry name" value="UCP030140"/>
</dbReference>
<accession>A0A9D1S391</accession>
<gene>
    <name evidence="1" type="ORF">IAC52_01785</name>
</gene>
<dbReference type="CDD" id="cd11527">
    <property type="entry name" value="NTP-PPase_dUTPase"/>
    <property type="match status" value="1"/>
</dbReference>
<sequence length="166" mass="19076">MTEDRIDLSPLFPLQAALDEEIARAHGVDYPSTRDRRVLALLVELGEFANETRCFKYWSNKGPSPKQRILDEYADALHFLLSLGVALGVSHFSHRFAVDEKDLSAALLKTYEKAVGLYEHFDPDHYREAMDQFLNLIPLFDYSVDDVIGAYKSKLQVNYNRQKEGY</sequence>
<organism evidence="1 2">
    <name type="scientific">Candidatus Alloenteromonas pullicola</name>
    <dbReference type="NCBI Taxonomy" id="2840784"/>
    <lineage>
        <taxon>Bacteria</taxon>
        <taxon>Bacillati</taxon>
        <taxon>Bacillota</taxon>
        <taxon>Bacillota incertae sedis</taxon>
        <taxon>Candidatus Alloenteromonas</taxon>
    </lineage>
</organism>
<protein>
    <submittedName>
        <fullName evidence="1">dUTP diphosphatase</fullName>
    </submittedName>
</protein>
<dbReference type="InterPro" id="IPR014871">
    <property type="entry name" value="dUTPase/dCTP_pyrophosphatase"/>
</dbReference>
<name>A0A9D1S391_9FIRM</name>
<dbReference type="Gene3D" id="1.10.4010.10">
    <property type="entry name" value="Type II deoxyuridine triphosphatase"/>
    <property type="match status" value="1"/>
</dbReference>
<evidence type="ECO:0000313" key="2">
    <source>
        <dbReference type="Proteomes" id="UP000824070"/>
    </source>
</evidence>
<evidence type="ECO:0000313" key="1">
    <source>
        <dbReference type="EMBL" id="HIU45008.1"/>
    </source>
</evidence>
<dbReference type="AlphaFoldDB" id="A0A9D1S391"/>
<reference evidence="1" key="2">
    <citation type="journal article" date="2021" name="PeerJ">
        <title>Extensive microbial diversity within the chicken gut microbiome revealed by metagenomics and culture.</title>
        <authorList>
            <person name="Gilroy R."/>
            <person name="Ravi A."/>
            <person name="Getino M."/>
            <person name="Pursley I."/>
            <person name="Horton D.L."/>
            <person name="Alikhan N.F."/>
            <person name="Baker D."/>
            <person name="Gharbi K."/>
            <person name="Hall N."/>
            <person name="Watson M."/>
            <person name="Adriaenssens E.M."/>
            <person name="Foster-Nyarko E."/>
            <person name="Jarju S."/>
            <person name="Secka A."/>
            <person name="Antonio M."/>
            <person name="Oren A."/>
            <person name="Chaudhuri R.R."/>
            <person name="La Ragione R."/>
            <person name="Hildebrand F."/>
            <person name="Pallen M.J."/>
        </authorList>
    </citation>
    <scope>NUCLEOTIDE SEQUENCE</scope>
    <source>
        <strain evidence="1">ChiGjej1B1-22543</strain>
    </source>
</reference>
<dbReference type="PIRSF" id="PIRSF030140">
    <property type="entry name" value="UCP030140"/>
    <property type="match status" value="1"/>
</dbReference>
<dbReference type="Pfam" id="PF08761">
    <property type="entry name" value="dUTPase_2"/>
    <property type="match status" value="1"/>
</dbReference>
<comment type="caution">
    <text evidence="1">The sequence shown here is derived from an EMBL/GenBank/DDBJ whole genome shotgun (WGS) entry which is preliminary data.</text>
</comment>
<reference evidence="1" key="1">
    <citation type="submission" date="2020-10" db="EMBL/GenBank/DDBJ databases">
        <authorList>
            <person name="Gilroy R."/>
        </authorList>
    </citation>
    <scope>NUCLEOTIDE SEQUENCE</scope>
    <source>
        <strain evidence="1">ChiGjej1B1-22543</strain>
    </source>
</reference>
<dbReference type="SUPFAM" id="SSF101386">
    <property type="entry name" value="all-alpha NTP pyrophosphatases"/>
    <property type="match status" value="1"/>
</dbReference>
<dbReference type="EMBL" id="DVMV01000013">
    <property type="protein sequence ID" value="HIU45008.1"/>
    <property type="molecule type" value="Genomic_DNA"/>
</dbReference>